<sequence length="282" mass="28249">MAASKRKAASTPAAEDGAADDSTAPLAGRHALVTGASRGIGWAVAQRLAAAGAAVSLIGRDAALLERRAAELDEAYGVSAGAFPADVTDAAAVAAMLQQAAALLGPVDILVNNAGFGASQPFAKMTAGHWNDMLAVNLTGVFTVTRAAIGGMLARKRGRVINVASTAGLTGYAYVAAYCAAKHGVVGLTRALAREYAKSGITVNAVCPGYVDTDMTATTIDTIVKKTGRSAAEARAELAAGNPQGRLVRPEEVADAVIWLAGDAAAAVTGQCIAVAGGEVMS</sequence>
<dbReference type="RefSeq" id="WP_379729218.1">
    <property type="nucleotide sequence ID" value="NZ_JBHRYJ010000005.1"/>
</dbReference>
<dbReference type="PRINTS" id="PR00080">
    <property type="entry name" value="SDRFAMILY"/>
</dbReference>
<evidence type="ECO:0000313" key="4">
    <source>
        <dbReference type="EMBL" id="MFC3677648.1"/>
    </source>
</evidence>
<dbReference type="PROSITE" id="PS00061">
    <property type="entry name" value="ADH_SHORT"/>
    <property type="match status" value="1"/>
</dbReference>
<keyword evidence="4" id="KW-0560">Oxidoreductase</keyword>
<dbReference type="SUPFAM" id="SSF51735">
    <property type="entry name" value="NAD(P)-binding Rossmann-fold domains"/>
    <property type="match status" value="1"/>
</dbReference>
<dbReference type="Pfam" id="PF00106">
    <property type="entry name" value="adh_short"/>
    <property type="match status" value="1"/>
</dbReference>
<evidence type="ECO:0000256" key="3">
    <source>
        <dbReference type="SAM" id="MobiDB-lite"/>
    </source>
</evidence>
<dbReference type="InterPro" id="IPR036291">
    <property type="entry name" value="NAD(P)-bd_dom_sf"/>
</dbReference>
<comment type="caution">
    <text evidence="4">The sequence shown here is derived from an EMBL/GenBank/DDBJ whole genome shotgun (WGS) entry which is preliminary data.</text>
</comment>
<dbReference type="EMBL" id="JBHRYJ010000005">
    <property type="protein sequence ID" value="MFC3677648.1"/>
    <property type="molecule type" value="Genomic_DNA"/>
</dbReference>
<dbReference type="InterPro" id="IPR050259">
    <property type="entry name" value="SDR"/>
</dbReference>
<proteinExistence type="inferred from homology"/>
<dbReference type="PRINTS" id="PR00081">
    <property type="entry name" value="GDHRDH"/>
</dbReference>
<organism evidence="4 5">
    <name type="scientific">Ferrovibrio xuzhouensis</name>
    <dbReference type="NCBI Taxonomy" id="1576914"/>
    <lineage>
        <taxon>Bacteria</taxon>
        <taxon>Pseudomonadati</taxon>
        <taxon>Pseudomonadota</taxon>
        <taxon>Alphaproteobacteria</taxon>
        <taxon>Rhodospirillales</taxon>
        <taxon>Rhodospirillaceae</taxon>
        <taxon>Ferrovibrio</taxon>
    </lineage>
</organism>
<evidence type="ECO:0000256" key="2">
    <source>
        <dbReference type="RuleBase" id="RU000363"/>
    </source>
</evidence>
<dbReference type="Proteomes" id="UP001595711">
    <property type="component" value="Unassembled WGS sequence"/>
</dbReference>
<dbReference type="InterPro" id="IPR002347">
    <property type="entry name" value="SDR_fam"/>
</dbReference>
<dbReference type="InterPro" id="IPR020904">
    <property type="entry name" value="Sc_DH/Rdtase_CS"/>
</dbReference>
<dbReference type="EC" id="1.1.1.-" evidence="4"/>
<evidence type="ECO:0000256" key="1">
    <source>
        <dbReference type="ARBA" id="ARBA00006484"/>
    </source>
</evidence>
<name>A0ABV7VL06_9PROT</name>
<reference evidence="5" key="1">
    <citation type="journal article" date="2019" name="Int. J. Syst. Evol. Microbiol.">
        <title>The Global Catalogue of Microorganisms (GCM) 10K type strain sequencing project: providing services to taxonomists for standard genome sequencing and annotation.</title>
        <authorList>
            <consortium name="The Broad Institute Genomics Platform"/>
            <consortium name="The Broad Institute Genome Sequencing Center for Infectious Disease"/>
            <person name="Wu L."/>
            <person name="Ma J."/>
        </authorList>
    </citation>
    <scope>NUCLEOTIDE SEQUENCE [LARGE SCALE GENOMIC DNA]</scope>
    <source>
        <strain evidence="5">KCTC 42182</strain>
    </source>
</reference>
<feature type="region of interest" description="Disordered" evidence="3">
    <location>
        <begin position="1"/>
        <end position="22"/>
    </location>
</feature>
<dbReference type="NCBIfam" id="NF009466">
    <property type="entry name" value="PRK12826.1-2"/>
    <property type="match status" value="1"/>
</dbReference>
<dbReference type="Gene3D" id="3.40.50.720">
    <property type="entry name" value="NAD(P)-binding Rossmann-like Domain"/>
    <property type="match status" value="1"/>
</dbReference>
<protein>
    <submittedName>
        <fullName evidence="4">SDR family NAD(P)-dependent oxidoreductase</fullName>
        <ecNumber evidence="4">1.1.1.-</ecNumber>
    </submittedName>
</protein>
<keyword evidence="5" id="KW-1185">Reference proteome</keyword>
<comment type="similarity">
    <text evidence="1 2">Belongs to the short-chain dehydrogenases/reductases (SDR) family.</text>
</comment>
<accession>A0ABV7VL06</accession>
<dbReference type="PANTHER" id="PTHR42879">
    <property type="entry name" value="3-OXOACYL-(ACYL-CARRIER-PROTEIN) REDUCTASE"/>
    <property type="match status" value="1"/>
</dbReference>
<dbReference type="GO" id="GO:0016491">
    <property type="term" value="F:oxidoreductase activity"/>
    <property type="evidence" value="ECO:0007669"/>
    <property type="project" value="UniProtKB-KW"/>
</dbReference>
<gene>
    <name evidence="4" type="ORF">ACFOOQ_19000</name>
</gene>
<dbReference type="PANTHER" id="PTHR42879:SF2">
    <property type="entry name" value="3-OXOACYL-[ACYL-CARRIER-PROTEIN] REDUCTASE FABG"/>
    <property type="match status" value="1"/>
</dbReference>
<evidence type="ECO:0000313" key="5">
    <source>
        <dbReference type="Proteomes" id="UP001595711"/>
    </source>
</evidence>